<feature type="domain" description="Phage head morphogenesis" evidence="1">
    <location>
        <begin position="213"/>
        <end position="335"/>
    </location>
</feature>
<dbReference type="RefSeq" id="WP_273742872.1">
    <property type="nucleotide sequence ID" value="NZ_CP117466.1"/>
</dbReference>
<dbReference type="InterPro" id="IPR006528">
    <property type="entry name" value="Phage_head_morphogenesis_dom"/>
</dbReference>
<gene>
    <name evidence="2" type="ORF">PRL19_10175</name>
</gene>
<dbReference type="Pfam" id="PF04233">
    <property type="entry name" value="Phage_Mu_F"/>
    <property type="match status" value="1"/>
</dbReference>
<protein>
    <submittedName>
        <fullName evidence="2">Phage minor head protein</fullName>
    </submittedName>
</protein>
<name>A0ABY7URL8_9RHOB</name>
<reference evidence="2 3" key="1">
    <citation type="submission" date="2023-02" db="EMBL/GenBank/DDBJ databases">
        <title>Whole genome sequenc of Paracoccus marcusii MBLB0836.</title>
        <authorList>
            <person name="Seo M.-J."/>
            <person name="Cho E.-S."/>
            <person name="Hwang C.Y."/>
        </authorList>
    </citation>
    <scope>NUCLEOTIDE SEQUENCE [LARGE SCALE GENOMIC DNA]</scope>
    <source>
        <strain evidence="2 3">MBLB0836</strain>
    </source>
</reference>
<organism evidence="2 3">
    <name type="scientific">Paracoccus marcusii</name>
    <dbReference type="NCBI Taxonomy" id="59779"/>
    <lineage>
        <taxon>Bacteria</taxon>
        <taxon>Pseudomonadati</taxon>
        <taxon>Pseudomonadota</taxon>
        <taxon>Alphaproteobacteria</taxon>
        <taxon>Rhodobacterales</taxon>
        <taxon>Paracoccaceae</taxon>
        <taxon>Paracoccus</taxon>
    </lineage>
</organism>
<dbReference type="EMBL" id="CP117466">
    <property type="protein sequence ID" value="WDA11665.1"/>
    <property type="molecule type" value="Genomic_DNA"/>
</dbReference>
<evidence type="ECO:0000259" key="1">
    <source>
        <dbReference type="Pfam" id="PF04233"/>
    </source>
</evidence>
<sequence length="344" mass="37972">MARRPTPSQIAAFEALLEKADAEVRDAFLAAVYSARSRVNLDALVAMIEAGDIEGAIALLRMDQGVLWPLEEALRRSYLAGGVAVDAFAPTGIEGRFGFNGRHPRAEADIARIGGDLVRTLEREQNEAIRAVLLDAIERNCSSSQTALEIVGRKSLASGLREGGIVGLSGPQTDRYLKVQRLMQTAEGVQELVVKKNGLLMVRYKVNPATSNRIIAAYKMGEAVSAPDRAISERQYKNQLLRERGQLIAQNEAHTAQSAGRHEAYRQMLDRPDIEAVTCKWIHGFSRDARPDHKRMDGEVRNFDEGFVMDDGTVMQYPHDPAGGVRHSASCRCTAFYRAIPRRS</sequence>
<dbReference type="Proteomes" id="UP001216899">
    <property type="component" value="Chromosome"/>
</dbReference>
<evidence type="ECO:0000313" key="2">
    <source>
        <dbReference type="EMBL" id="WDA11665.1"/>
    </source>
</evidence>
<proteinExistence type="predicted"/>
<accession>A0ABY7URL8</accession>
<evidence type="ECO:0000313" key="3">
    <source>
        <dbReference type="Proteomes" id="UP001216899"/>
    </source>
</evidence>
<keyword evidence="3" id="KW-1185">Reference proteome</keyword>